<dbReference type="EMBL" id="FMSP01000005">
    <property type="protein sequence ID" value="SCV70509.1"/>
    <property type="molecule type" value="Genomic_DNA"/>
</dbReference>
<proteinExistence type="predicted"/>
<evidence type="ECO:0000313" key="3">
    <source>
        <dbReference type="Proteomes" id="UP000198372"/>
    </source>
</evidence>
<evidence type="ECO:0000256" key="1">
    <source>
        <dbReference type="SAM" id="MobiDB-lite"/>
    </source>
</evidence>
<feature type="region of interest" description="Disordered" evidence="1">
    <location>
        <begin position="68"/>
        <end position="179"/>
    </location>
</feature>
<feature type="compositionally biased region" description="Basic and acidic residues" evidence="1">
    <location>
        <begin position="202"/>
        <end position="213"/>
    </location>
</feature>
<dbReference type="AlphaFoldDB" id="A0A238FCL7"/>
<evidence type="ECO:0000313" key="2">
    <source>
        <dbReference type="EMBL" id="SCV70509.1"/>
    </source>
</evidence>
<name>A0A238FCL7_9BASI</name>
<keyword evidence="3" id="KW-1185">Reference proteome</keyword>
<sequence>MTLTHPHQQQPAYGAPPAAGQVGGAPPPQPHSGEFAGQHHYNVDGSYGGPGQQQAFGLGVVHDNLAHPQGHQHETAHNPSNEGPVDRLKHHFSGEHSQNPSNGGGFGAGYTGTDHGHSNIHPQPHGHGHGQSVVPEPAYGASGPHAGQAGVGAGSAPTGAHYGAGSRHDQTAHKPSVGDKISGSADVLIGKLTKNDAKVAQGEAKKTFGKDGLAEDQSMNTIA</sequence>
<dbReference type="Proteomes" id="UP000198372">
    <property type="component" value="Unassembled WGS sequence"/>
</dbReference>
<feature type="compositionally biased region" description="Low complexity" evidence="1">
    <location>
        <begin position="1"/>
        <end position="20"/>
    </location>
</feature>
<dbReference type="OrthoDB" id="2538044at2759"/>
<accession>A0A238FCL7</accession>
<gene>
    <name evidence="2" type="ORF">BQ2448_1903</name>
</gene>
<reference evidence="3" key="1">
    <citation type="submission" date="2016-09" db="EMBL/GenBank/DDBJ databases">
        <authorList>
            <person name="Jeantristanb JTB J.-T."/>
            <person name="Ricardo R."/>
        </authorList>
    </citation>
    <scope>NUCLEOTIDE SEQUENCE [LARGE SCALE GENOMIC DNA]</scope>
</reference>
<protein>
    <submittedName>
        <fullName evidence="2">BQ2448_1903 protein</fullName>
    </submittedName>
</protein>
<feature type="region of interest" description="Disordered" evidence="1">
    <location>
        <begin position="1"/>
        <end position="55"/>
    </location>
</feature>
<organism evidence="2 3">
    <name type="scientific">Microbotryum intermedium</name>
    <dbReference type="NCBI Taxonomy" id="269621"/>
    <lineage>
        <taxon>Eukaryota</taxon>
        <taxon>Fungi</taxon>
        <taxon>Dikarya</taxon>
        <taxon>Basidiomycota</taxon>
        <taxon>Pucciniomycotina</taxon>
        <taxon>Microbotryomycetes</taxon>
        <taxon>Microbotryales</taxon>
        <taxon>Microbotryaceae</taxon>
        <taxon>Microbotryum</taxon>
    </lineage>
</organism>
<feature type="region of interest" description="Disordered" evidence="1">
    <location>
        <begin position="202"/>
        <end position="223"/>
    </location>
</feature>